<organism evidence="1 2">
    <name type="scientific">Aaosphaeria arxii CBS 175.79</name>
    <dbReference type="NCBI Taxonomy" id="1450172"/>
    <lineage>
        <taxon>Eukaryota</taxon>
        <taxon>Fungi</taxon>
        <taxon>Dikarya</taxon>
        <taxon>Ascomycota</taxon>
        <taxon>Pezizomycotina</taxon>
        <taxon>Dothideomycetes</taxon>
        <taxon>Pleosporomycetidae</taxon>
        <taxon>Pleosporales</taxon>
        <taxon>Pleosporales incertae sedis</taxon>
        <taxon>Aaosphaeria</taxon>
    </lineage>
</organism>
<name>A0A6A5XDT4_9PLEO</name>
<dbReference type="AlphaFoldDB" id="A0A6A5XDT4"/>
<accession>A0A6A5XDT4</accession>
<evidence type="ECO:0000313" key="2">
    <source>
        <dbReference type="Proteomes" id="UP000799778"/>
    </source>
</evidence>
<keyword evidence="2" id="KW-1185">Reference proteome</keyword>
<evidence type="ECO:0000313" key="1">
    <source>
        <dbReference type="EMBL" id="KAF2011011.1"/>
    </source>
</evidence>
<dbReference type="EMBL" id="ML978075">
    <property type="protein sequence ID" value="KAF2011011.1"/>
    <property type="molecule type" value="Genomic_DNA"/>
</dbReference>
<reference evidence="1" key="1">
    <citation type="journal article" date="2020" name="Stud. Mycol.">
        <title>101 Dothideomycetes genomes: a test case for predicting lifestyles and emergence of pathogens.</title>
        <authorList>
            <person name="Haridas S."/>
            <person name="Albert R."/>
            <person name="Binder M."/>
            <person name="Bloem J."/>
            <person name="Labutti K."/>
            <person name="Salamov A."/>
            <person name="Andreopoulos B."/>
            <person name="Baker S."/>
            <person name="Barry K."/>
            <person name="Bills G."/>
            <person name="Bluhm B."/>
            <person name="Cannon C."/>
            <person name="Castanera R."/>
            <person name="Culley D."/>
            <person name="Daum C."/>
            <person name="Ezra D."/>
            <person name="Gonzalez J."/>
            <person name="Henrissat B."/>
            <person name="Kuo A."/>
            <person name="Liang C."/>
            <person name="Lipzen A."/>
            <person name="Lutzoni F."/>
            <person name="Magnuson J."/>
            <person name="Mondo S."/>
            <person name="Nolan M."/>
            <person name="Ohm R."/>
            <person name="Pangilinan J."/>
            <person name="Park H.-J."/>
            <person name="Ramirez L."/>
            <person name="Alfaro M."/>
            <person name="Sun H."/>
            <person name="Tritt A."/>
            <person name="Yoshinaga Y."/>
            <person name="Zwiers L.-H."/>
            <person name="Turgeon B."/>
            <person name="Goodwin S."/>
            <person name="Spatafora J."/>
            <person name="Crous P."/>
            <person name="Grigoriev I."/>
        </authorList>
    </citation>
    <scope>NUCLEOTIDE SEQUENCE</scope>
    <source>
        <strain evidence="1">CBS 175.79</strain>
    </source>
</reference>
<dbReference type="RefSeq" id="XP_033379350.1">
    <property type="nucleotide sequence ID" value="XM_033529168.1"/>
</dbReference>
<sequence>MSDTCSHTCSRSRSFLDFFANNLARVHNYHKPVSITDISQSSSPSSSPHRQSRRLLQARFTPRIISPTPARHTHILDSLPIPQLQPSPSIPYNPYNPSNPIFQTPNNITSFIIQARHPATPGQDLSNPIYLSRHTPNEQPVTAAGIVEKQSFCMLLIIIHCRQRHPLFTPTHVVGSSLCQRHSRRPPLLVGTSNYKRSRYKVSAYRAGSLLLLYAFNSVFKSAFVRSLDC</sequence>
<dbReference type="GeneID" id="54286565"/>
<gene>
    <name evidence="1" type="ORF">BU24DRAFT_427212</name>
</gene>
<dbReference type="Proteomes" id="UP000799778">
    <property type="component" value="Unassembled WGS sequence"/>
</dbReference>
<protein>
    <submittedName>
        <fullName evidence="1">Uncharacterized protein</fullName>
    </submittedName>
</protein>
<proteinExistence type="predicted"/>